<dbReference type="OrthoDB" id="2988517at2"/>
<dbReference type="AlphaFoldDB" id="K2JTX3"/>
<dbReference type="PATRIC" id="fig|740709.3.peg.322"/>
<dbReference type="Gene3D" id="1.10.10.1320">
    <property type="entry name" value="Anti-sigma factor, zinc-finger domain"/>
    <property type="match status" value="1"/>
</dbReference>
<dbReference type="Pfam" id="PF12973">
    <property type="entry name" value="Cupin_7"/>
    <property type="match status" value="1"/>
</dbReference>
<dbReference type="Gene3D" id="2.60.120.10">
    <property type="entry name" value="Jelly Rolls"/>
    <property type="match status" value="1"/>
</dbReference>
<dbReference type="InterPro" id="IPR014710">
    <property type="entry name" value="RmlC-like_jellyroll"/>
</dbReference>
<dbReference type="SUPFAM" id="SSF51182">
    <property type="entry name" value="RmlC-like cupins"/>
    <property type="match status" value="1"/>
</dbReference>
<dbReference type="InterPro" id="IPR012807">
    <property type="entry name" value="Anti-sigma_ChrR"/>
</dbReference>
<dbReference type="EMBL" id="AMRG01000002">
    <property type="protein sequence ID" value="EKE86896.1"/>
    <property type="molecule type" value="Genomic_DNA"/>
</dbReference>
<dbReference type="eggNOG" id="COG3806">
    <property type="taxonomic scope" value="Bacteria"/>
</dbReference>
<proteinExistence type="predicted"/>
<reference evidence="2 3" key="1">
    <citation type="journal article" date="2012" name="J. Bacteriol.">
        <title>Genome Sequence of Idiomarina xiamenensis Type Strain 10-D-4.</title>
        <authorList>
            <person name="Lai Q."/>
            <person name="Wang L."/>
            <person name="Wang W."/>
            <person name="Shao Z."/>
        </authorList>
    </citation>
    <scope>NUCLEOTIDE SEQUENCE [LARGE SCALE GENOMIC DNA]</scope>
    <source>
        <strain evidence="2 3">10-D-4</strain>
    </source>
</reference>
<dbReference type="Proteomes" id="UP000014115">
    <property type="component" value="Unassembled WGS sequence"/>
</dbReference>
<dbReference type="STRING" id="740709.A10D4_01602"/>
<dbReference type="NCBIfam" id="TIGR02451">
    <property type="entry name" value="anti_sig_ChrR"/>
    <property type="match status" value="1"/>
</dbReference>
<evidence type="ECO:0000313" key="3">
    <source>
        <dbReference type="Proteomes" id="UP000014115"/>
    </source>
</evidence>
<accession>K2JTX3</accession>
<name>K2JTX3_9GAMM</name>
<organism evidence="2 3">
    <name type="scientific">Idiomarina xiamenensis 10-D-4</name>
    <dbReference type="NCBI Taxonomy" id="740709"/>
    <lineage>
        <taxon>Bacteria</taxon>
        <taxon>Pseudomonadati</taxon>
        <taxon>Pseudomonadota</taxon>
        <taxon>Gammaproteobacteria</taxon>
        <taxon>Alteromonadales</taxon>
        <taxon>Idiomarinaceae</taxon>
        <taxon>Idiomarina</taxon>
    </lineage>
</organism>
<feature type="domain" description="ChrR-like cupin" evidence="1">
    <location>
        <begin position="112"/>
        <end position="196"/>
    </location>
</feature>
<keyword evidence="3" id="KW-1185">Reference proteome</keyword>
<protein>
    <submittedName>
        <fullName evidence="2">Transcription negative regulator ChrR</fullName>
    </submittedName>
</protein>
<comment type="caution">
    <text evidence="2">The sequence shown here is derived from an EMBL/GenBank/DDBJ whole genome shotgun (WGS) entry which is preliminary data.</text>
</comment>
<dbReference type="InterPro" id="IPR041916">
    <property type="entry name" value="Anti_sigma_zinc_sf"/>
</dbReference>
<dbReference type="CDD" id="cd20301">
    <property type="entry name" value="cupin_ChrR"/>
    <property type="match status" value="1"/>
</dbReference>
<dbReference type="InterPro" id="IPR025979">
    <property type="entry name" value="ChrR-like_cupin_dom"/>
</dbReference>
<sequence>MIKAHPSDAMLYQYAAGDLSPALSLVMATHIDMCKHCQQKVSELEERLCEKHLVNESPALANHDCQRMLDAIFASEAPEQIICDQGPAMITLEGKRFHLPATLANNADRIGDWSHMVGKLWRAPLSIGSDDSINLIYMEQGAQVPEHTHRGVEATLVLNGTFNDEFDSYHDGDFILLDASRKHSPQTQMEDCLTLAALDAPLHFTSGISRLLNPFSSLFFR</sequence>
<evidence type="ECO:0000259" key="1">
    <source>
        <dbReference type="Pfam" id="PF12973"/>
    </source>
</evidence>
<gene>
    <name evidence="2" type="ORF">A10D4_01602</name>
</gene>
<dbReference type="RefSeq" id="WP_008487296.1">
    <property type="nucleotide sequence ID" value="NZ_AMRG01000002.1"/>
</dbReference>
<dbReference type="InterPro" id="IPR011051">
    <property type="entry name" value="RmlC_Cupin_sf"/>
</dbReference>
<evidence type="ECO:0000313" key="2">
    <source>
        <dbReference type="EMBL" id="EKE86896.1"/>
    </source>
</evidence>